<keyword evidence="3" id="KW-1185">Reference proteome</keyword>
<keyword evidence="2" id="KW-0503">Monooxygenase</keyword>
<dbReference type="InterPro" id="IPR011008">
    <property type="entry name" value="Dimeric_a/b-barrel"/>
</dbReference>
<dbReference type="GO" id="GO:0004497">
    <property type="term" value="F:monooxygenase activity"/>
    <property type="evidence" value="ECO:0007669"/>
    <property type="project" value="UniProtKB-KW"/>
</dbReference>
<dbReference type="Proteomes" id="UP001325479">
    <property type="component" value="Chromosome"/>
</dbReference>
<dbReference type="EMBL" id="CP139965">
    <property type="protein sequence ID" value="WQD79164.1"/>
    <property type="molecule type" value="Genomic_DNA"/>
</dbReference>
<feature type="domain" description="ABM" evidence="1">
    <location>
        <begin position="1"/>
        <end position="73"/>
    </location>
</feature>
<evidence type="ECO:0000313" key="3">
    <source>
        <dbReference type="Proteomes" id="UP001325479"/>
    </source>
</evidence>
<gene>
    <name evidence="2" type="ORF">U0042_05525</name>
</gene>
<evidence type="ECO:0000313" key="2">
    <source>
        <dbReference type="EMBL" id="WQD79164.1"/>
    </source>
</evidence>
<dbReference type="SUPFAM" id="SSF54909">
    <property type="entry name" value="Dimeric alpha+beta barrel"/>
    <property type="match status" value="1"/>
</dbReference>
<dbReference type="RefSeq" id="WP_114814466.1">
    <property type="nucleotide sequence ID" value="NZ_CP139965.1"/>
</dbReference>
<dbReference type="Gene3D" id="3.30.70.100">
    <property type="match status" value="1"/>
</dbReference>
<proteinExistence type="predicted"/>
<reference evidence="2 3" key="1">
    <citation type="submission" date="2023-12" db="EMBL/GenBank/DDBJ databases">
        <title>Genome sequencing and assembly of bacterial species from a model synthetic community.</title>
        <authorList>
            <person name="Hogle S.L."/>
        </authorList>
    </citation>
    <scope>NUCLEOTIDE SEQUENCE [LARGE SCALE GENOMIC DNA]</scope>
    <source>
        <strain evidence="2 3">HAMBI 2494</strain>
    </source>
</reference>
<organism evidence="2 3">
    <name type="scientific">Paraburkholderia kururiensis</name>
    <dbReference type="NCBI Taxonomy" id="984307"/>
    <lineage>
        <taxon>Bacteria</taxon>
        <taxon>Pseudomonadati</taxon>
        <taxon>Pseudomonadota</taxon>
        <taxon>Betaproteobacteria</taxon>
        <taxon>Burkholderiales</taxon>
        <taxon>Burkholderiaceae</taxon>
        <taxon>Paraburkholderia</taxon>
    </lineage>
</organism>
<dbReference type="InterPro" id="IPR007138">
    <property type="entry name" value="ABM_dom"/>
</dbReference>
<sequence>MVIAIARFQLRADSAVSFETAWREASGFLVRKRGYLGHRFGPQCEDRSCYVLEIEWDSIDAHSAFLLHADFRPFLHMLWPHFAADPELFHFEPLVPREPLAAPHA</sequence>
<accession>A0ABZ0WP49</accession>
<protein>
    <submittedName>
        <fullName evidence="2">Antibiotic biosynthesis monooxygenase</fullName>
    </submittedName>
</protein>
<keyword evidence="2" id="KW-0560">Oxidoreductase</keyword>
<name>A0ABZ0WP49_9BURK</name>
<evidence type="ECO:0000259" key="1">
    <source>
        <dbReference type="Pfam" id="PF03992"/>
    </source>
</evidence>
<dbReference type="Pfam" id="PF03992">
    <property type="entry name" value="ABM"/>
    <property type="match status" value="1"/>
</dbReference>